<evidence type="ECO:0000256" key="1">
    <source>
        <dbReference type="ARBA" id="ARBA00023125"/>
    </source>
</evidence>
<evidence type="ECO:0000313" key="5">
    <source>
        <dbReference type="Proteomes" id="UP000070427"/>
    </source>
</evidence>
<dbReference type="PANTHER" id="PTHR46797">
    <property type="entry name" value="HTH-TYPE TRANSCRIPTIONAL REGULATOR"/>
    <property type="match status" value="1"/>
</dbReference>
<evidence type="ECO:0000313" key="4">
    <source>
        <dbReference type="EMBL" id="KXG77270.1"/>
    </source>
</evidence>
<dbReference type="InterPro" id="IPR010982">
    <property type="entry name" value="Lambda_DNA-bd_dom_sf"/>
</dbReference>
<dbReference type="STRING" id="520764.AN618_12990"/>
<dbReference type="SUPFAM" id="SSF47413">
    <property type="entry name" value="lambda repressor-like DNA-binding domains"/>
    <property type="match status" value="1"/>
</dbReference>
<dbReference type="PANTHER" id="PTHR46797:SF1">
    <property type="entry name" value="METHYLPHOSPHONATE SYNTHASE"/>
    <property type="match status" value="1"/>
</dbReference>
<feature type="region of interest" description="Disordered" evidence="2">
    <location>
        <begin position="134"/>
        <end position="155"/>
    </location>
</feature>
<dbReference type="SMART" id="SM00530">
    <property type="entry name" value="HTH_XRE"/>
    <property type="match status" value="1"/>
</dbReference>
<dbReference type="Pfam" id="PF13560">
    <property type="entry name" value="HTH_31"/>
    <property type="match status" value="1"/>
</dbReference>
<protein>
    <recommendedName>
        <fullName evidence="3">HTH cro/C1-type domain-containing protein</fullName>
    </recommendedName>
</protein>
<name>A0A140L9P5_9FIRM</name>
<reference evidence="4 5" key="1">
    <citation type="submission" date="2015-12" db="EMBL/GenBank/DDBJ databases">
        <title>Draft genome sequnece of Fervidicola ferrireducens strain Y170.</title>
        <authorList>
            <person name="Patel B.K."/>
        </authorList>
    </citation>
    <scope>NUCLEOTIDE SEQUENCE [LARGE SCALE GENOMIC DNA]</scope>
    <source>
        <strain evidence="4 5">Y170</strain>
    </source>
</reference>
<dbReference type="GO" id="GO:0003700">
    <property type="term" value="F:DNA-binding transcription factor activity"/>
    <property type="evidence" value="ECO:0007669"/>
    <property type="project" value="TreeGrafter"/>
</dbReference>
<organism evidence="4 5">
    <name type="scientific">Fervidicola ferrireducens</name>
    <dbReference type="NCBI Taxonomy" id="520764"/>
    <lineage>
        <taxon>Bacteria</taxon>
        <taxon>Bacillati</taxon>
        <taxon>Bacillota</taxon>
        <taxon>Clostridia</taxon>
        <taxon>Thermosediminibacterales</taxon>
        <taxon>Thermosediminibacteraceae</taxon>
        <taxon>Fervidicola</taxon>
    </lineage>
</organism>
<keyword evidence="5" id="KW-1185">Reference proteome</keyword>
<dbReference type="InterPro" id="IPR001387">
    <property type="entry name" value="Cro/C1-type_HTH"/>
</dbReference>
<evidence type="ECO:0000256" key="2">
    <source>
        <dbReference type="SAM" id="MobiDB-lite"/>
    </source>
</evidence>
<dbReference type="InParanoid" id="A0A140L9P5"/>
<dbReference type="EMBL" id="LOED01000013">
    <property type="protein sequence ID" value="KXG77270.1"/>
    <property type="molecule type" value="Genomic_DNA"/>
</dbReference>
<accession>A0A140L9P5</accession>
<dbReference type="GO" id="GO:0003677">
    <property type="term" value="F:DNA binding"/>
    <property type="evidence" value="ECO:0007669"/>
    <property type="project" value="UniProtKB-KW"/>
</dbReference>
<dbReference type="PROSITE" id="PS50943">
    <property type="entry name" value="HTH_CROC1"/>
    <property type="match status" value="1"/>
</dbReference>
<dbReference type="Gene3D" id="1.10.260.40">
    <property type="entry name" value="lambda repressor-like DNA-binding domains"/>
    <property type="match status" value="1"/>
</dbReference>
<dbReference type="InterPro" id="IPR050807">
    <property type="entry name" value="TransReg_Diox_bact_type"/>
</dbReference>
<dbReference type="GO" id="GO:0005829">
    <property type="term" value="C:cytosol"/>
    <property type="evidence" value="ECO:0007669"/>
    <property type="project" value="TreeGrafter"/>
</dbReference>
<feature type="compositionally biased region" description="Acidic residues" evidence="2">
    <location>
        <begin position="143"/>
        <end position="155"/>
    </location>
</feature>
<proteinExistence type="predicted"/>
<dbReference type="Proteomes" id="UP000070427">
    <property type="component" value="Unassembled WGS sequence"/>
</dbReference>
<evidence type="ECO:0000259" key="3">
    <source>
        <dbReference type="PROSITE" id="PS50943"/>
    </source>
</evidence>
<gene>
    <name evidence="4" type="ORF">AN618_12990</name>
</gene>
<feature type="domain" description="HTH cro/C1-type" evidence="3">
    <location>
        <begin position="18"/>
        <end position="72"/>
    </location>
</feature>
<sequence>MPEERDIPKIHRIVAEKIREAREKAKLSTRELAEVLDVSHTYLWAIETGQRRIYLDFLEKLAKYLGVPPADLLKEDVEFETNEMEDRQLAELIKEWEEANRRGDLILLLREFRNLTSEQIHSLVKAVKAIRSTQEKQRTGNVEEGDNTDESGETR</sequence>
<comment type="caution">
    <text evidence="4">The sequence shown here is derived from an EMBL/GenBank/DDBJ whole genome shotgun (WGS) entry which is preliminary data.</text>
</comment>
<dbReference type="AlphaFoldDB" id="A0A140L9P5"/>
<keyword evidence="1" id="KW-0238">DNA-binding</keyword>
<dbReference type="CDD" id="cd00093">
    <property type="entry name" value="HTH_XRE"/>
    <property type="match status" value="1"/>
</dbReference>